<evidence type="ECO:0000256" key="4">
    <source>
        <dbReference type="ARBA" id="ARBA00023136"/>
    </source>
</evidence>
<dbReference type="InterPro" id="IPR017452">
    <property type="entry name" value="GPCR_Rhodpsn_7TM"/>
</dbReference>
<dbReference type="GeneID" id="100888423"/>
<sequence>MDRDWQNISRNDAWVWKPFAWEWWICIQLVLAIVGLLGNLLVMLVIFWPGRRRCATDTLIGALAVADFLTSIFIIPHPIVDMYPDTNAARFYCKIVHTSTLMWISICASIFTLTTISVEKLIAVRYPVWFQRLSTPKRATIAIVCIWIVAFGINTRSLYARYVSNGKCLSSKHSVALFIGVALFLVEYVLPVSVTVIAHVWTICVLRRRRVTALRKAQSLVLQMLLIVVITFIICWTPDQFGFLVFNLGIVPATYLFSPLYRCFVILAFANSCVNPFIYAARIPKFRKALKDMFMRKSGNRGIHSLSAGEGEGAYGNVVSSAQS</sequence>
<organism evidence="7 8">
    <name type="scientific">Strongylocentrotus purpuratus</name>
    <name type="common">Purple sea urchin</name>
    <dbReference type="NCBI Taxonomy" id="7668"/>
    <lineage>
        <taxon>Eukaryota</taxon>
        <taxon>Metazoa</taxon>
        <taxon>Echinodermata</taxon>
        <taxon>Eleutherozoa</taxon>
        <taxon>Echinozoa</taxon>
        <taxon>Echinoidea</taxon>
        <taxon>Euechinoidea</taxon>
        <taxon>Echinacea</taxon>
        <taxon>Camarodonta</taxon>
        <taxon>Echinidea</taxon>
        <taxon>Strongylocentrotidae</taxon>
        <taxon>Strongylocentrotus</taxon>
    </lineage>
</organism>
<dbReference type="FunCoup" id="A0A7M7P8I1">
    <property type="interactions" value="43"/>
</dbReference>
<evidence type="ECO:0000256" key="2">
    <source>
        <dbReference type="ARBA" id="ARBA00022692"/>
    </source>
</evidence>
<feature type="transmembrane region" description="Helical" evidence="5">
    <location>
        <begin position="20"/>
        <end position="47"/>
    </location>
</feature>
<dbReference type="SUPFAM" id="SSF81321">
    <property type="entry name" value="Family A G protein-coupled receptor-like"/>
    <property type="match status" value="1"/>
</dbReference>
<protein>
    <recommendedName>
        <fullName evidence="6">G-protein coupled receptors family 1 profile domain-containing protein</fullName>
    </recommendedName>
</protein>
<evidence type="ECO:0000313" key="8">
    <source>
        <dbReference type="Proteomes" id="UP000007110"/>
    </source>
</evidence>
<dbReference type="PRINTS" id="PR00237">
    <property type="entry name" value="GPCRRHODOPSN"/>
</dbReference>
<dbReference type="SMART" id="SM01381">
    <property type="entry name" value="7TM_GPCR_Srsx"/>
    <property type="match status" value="1"/>
</dbReference>
<reference evidence="8" key="1">
    <citation type="submission" date="2015-02" db="EMBL/GenBank/DDBJ databases">
        <title>Genome sequencing for Strongylocentrotus purpuratus.</title>
        <authorList>
            <person name="Murali S."/>
            <person name="Liu Y."/>
            <person name="Vee V."/>
            <person name="English A."/>
            <person name="Wang M."/>
            <person name="Skinner E."/>
            <person name="Han Y."/>
            <person name="Muzny D.M."/>
            <person name="Worley K.C."/>
            <person name="Gibbs R.A."/>
        </authorList>
    </citation>
    <scope>NUCLEOTIDE SEQUENCE</scope>
</reference>
<dbReference type="OrthoDB" id="6435638at2759"/>
<reference evidence="7" key="2">
    <citation type="submission" date="2021-01" db="UniProtKB">
        <authorList>
            <consortium name="EnsemblMetazoa"/>
        </authorList>
    </citation>
    <scope>IDENTIFICATION</scope>
</reference>
<dbReference type="EnsemblMetazoa" id="XM_030990912">
    <property type="protein sequence ID" value="XP_030846772"/>
    <property type="gene ID" value="LOC100888423"/>
</dbReference>
<feature type="domain" description="G-protein coupled receptors family 1 profile" evidence="6">
    <location>
        <begin position="38"/>
        <end position="279"/>
    </location>
</feature>
<dbReference type="Gene3D" id="1.20.1070.10">
    <property type="entry name" value="Rhodopsin 7-helix transmembrane proteins"/>
    <property type="match status" value="1"/>
</dbReference>
<proteinExistence type="predicted"/>
<keyword evidence="3 5" id="KW-1133">Transmembrane helix</keyword>
<feature type="transmembrane region" description="Helical" evidence="5">
    <location>
        <begin position="259"/>
        <end position="281"/>
    </location>
</feature>
<keyword evidence="2 5" id="KW-0812">Transmembrane</keyword>
<dbReference type="GO" id="GO:0016020">
    <property type="term" value="C:membrane"/>
    <property type="evidence" value="ECO:0007669"/>
    <property type="project" value="UniProtKB-SubCell"/>
</dbReference>
<dbReference type="PANTHER" id="PTHR45698">
    <property type="entry name" value="TRACE AMINE-ASSOCIATED RECEPTOR 19N-RELATED"/>
    <property type="match status" value="1"/>
</dbReference>
<dbReference type="AlphaFoldDB" id="A0A7M7P8I1"/>
<keyword evidence="8" id="KW-1185">Reference proteome</keyword>
<dbReference type="InParanoid" id="A0A7M7P8I1"/>
<feature type="transmembrane region" description="Helical" evidence="5">
    <location>
        <begin position="100"/>
        <end position="118"/>
    </location>
</feature>
<dbReference type="CDD" id="cd00637">
    <property type="entry name" value="7tm_classA_rhodopsin-like"/>
    <property type="match status" value="1"/>
</dbReference>
<accession>A0A7M7P8I1</accession>
<name>A0A7M7P8I1_STRPU</name>
<dbReference type="RefSeq" id="XP_030846772.1">
    <property type="nucleotide sequence ID" value="XM_030990912.1"/>
</dbReference>
<keyword evidence="4 5" id="KW-0472">Membrane</keyword>
<feature type="transmembrane region" description="Helical" evidence="5">
    <location>
        <begin position="220"/>
        <end position="239"/>
    </location>
</feature>
<evidence type="ECO:0000256" key="5">
    <source>
        <dbReference type="SAM" id="Phobius"/>
    </source>
</evidence>
<dbReference type="PROSITE" id="PS50262">
    <property type="entry name" value="G_PROTEIN_RECEP_F1_2"/>
    <property type="match status" value="1"/>
</dbReference>
<evidence type="ECO:0000256" key="1">
    <source>
        <dbReference type="ARBA" id="ARBA00004370"/>
    </source>
</evidence>
<evidence type="ECO:0000259" key="6">
    <source>
        <dbReference type="PROSITE" id="PS50262"/>
    </source>
</evidence>
<dbReference type="InterPro" id="IPR000276">
    <property type="entry name" value="GPCR_Rhodpsn"/>
</dbReference>
<dbReference type="KEGG" id="spu:100888423"/>
<dbReference type="Proteomes" id="UP000007110">
    <property type="component" value="Unassembled WGS sequence"/>
</dbReference>
<evidence type="ECO:0000256" key="3">
    <source>
        <dbReference type="ARBA" id="ARBA00022989"/>
    </source>
</evidence>
<comment type="subcellular location">
    <subcellularLocation>
        <location evidence="1">Membrane</location>
    </subcellularLocation>
</comment>
<evidence type="ECO:0000313" key="7">
    <source>
        <dbReference type="EnsemblMetazoa" id="XP_030846772"/>
    </source>
</evidence>
<dbReference type="PANTHER" id="PTHR45698:SF1">
    <property type="entry name" value="TRACE AMINE-ASSOCIATED RECEPTOR 13C-LIKE"/>
    <property type="match status" value="1"/>
</dbReference>
<dbReference type="GO" id="GO:0004930">
    <property type="term" value="F:G protein-coupled receptor activity"/>
    <property type="evidence" value="ECO:0007669"/>
    <property type="project" value="InterPro"/>
</dbReference>
<dbReference type="Pfam" id="PF00001">
    <property type="entry name" value="7tm_1"/>
    <property type="match status" value="1"/>
</dbReference>
<feature type="transmembrane region" description="Helical" evidence="5">
    <location>
        <begin position="139"/>
        <end position="155"/>
    </location>
</feature>
<feature type="transmembrane region" description="Helical" evidence="5">
    <location>
        <begin position="175"/>
        <end position="200"/>
    </location>
</feature>
<feature type="transmembrane region" description="Helical" evidence="5">
    <location>
        <begin position="59"/>
        <end position="80"/>
    </location>
</feature>